<dbReference type="GO" id="GO:0016491">
    <property type="term" value="F:oxidoreductase activity"/>
    <property type="evidence" value="ECO:0007669"/>
    <property type="project" value="UniProtKB-KW"/>
</dbReference>
<keyword evidence="3 5" id="KW-0274">FAD</keyword>
<dbReference type="InterPro" id="IPR001433">
    <property type="entry name" value="OxRdtase_FAD/NAD-bd"/>
</dbReference>
<keyword evidence="6" id="KW-0472">Membrane</keyword>
<dbReference type="GO" id="GO:0071949">
    <property type="term" value="F:FAD binding"/>
    <property type="evidence" value="ECO:0007669"/>
    <property type="project" value="TreeGrafter"/>
</dbReference>
<evidence type="ECO:0000313" key="9">
    <source>
        <dbReference type="Proteomes" id="UP000752696"/>
    </source>
</evidence>
<feature type="transmembrane region" description="Helical" evidence="6">
    <location>
        <begin position="97"/>
        <end position="116"/>
    </location>
</feature>
<keyword evidence="2 5" id="KW-0285">Flavoprotein</keyword>
<feature type="non-terminal residue" evidence="8">
    <location>
        <position position="187"/>
    </location>
</feature>
<evidence type="ECO:0000256" key="5">
    <source>
        <dbReference type="PIRSR" id="PIRSR601834-1"/>
    </source>
</evidence>
<evidence type="ECO:0000256" key="1">
    <source>
        <dbReference type="ARBA" id="ARBA00001974"/>
    </source>
</evidence>
<dbReference type="PANTHER" id="PTHR19370">
    <property type="entry name" value="NADH-CYTOCHROME B5 REDUCTASE"/>
    <property type="match status" value="1"/>
</dbReference>
<comment type="cofactor">
    <cofactor evidence="1 5">
        <name>FAD</name>
        <dbReference type="ChEBI" id="CHEBI:57692"/>
    </cofactor>
</comment>
<accession>A0A6V7HFJ2</accession>
<dbReference type="Proteomes" id="UP000752696">
    <property type="component" value="Unassembled WGS sequence"/>
</dbReference>
<evidence type="ECO:0000313" key="8">
    <source>
        <dbReference type="EMBL" id="CAD1478972.1"/>
    </source>
</evidence>
<dbReference type="OrthoDB" id="432299at2759"/>
<keyword evidence="6" id="KW-1133">Transmembrane helix</keyword>
<evidence type="ECO:0000259" key="7">
    <source>
        <dbReference type="Pfam" id="PF00175"/>
    </source>
</evidence>
<dbReference type="SUPFAM" id="SSF63380">
    <property type="entry name" value="Riboflavin synthase domain-like"/>
    <property type="match status" value="1"/>
</dbReference>
<feature type="binding site" evidence="5">
    <location>
        <position position="32"/>
    </location>
    <ligand>
        <name>FAD</name>
        <dbReference type="ChEBI" id="CHEBI:57692"/>
    </ligand>
</feature>
<gene>
    <name evidence="8" type="ORF">MHI_LOCUS835611</name>
</gene>
<name>A0A6V7HFJ2_9HYME</name>
<dbReference type="EMBL" id="CAJDYZ010011148">
    <property type="protein sequence ID" value="CAD1478972.1"/>
    <property type="molecule type" value="Genomic_DNA"/>
</dbReference>
<dbReference type="GO" id="GO:0005739">
    <property type="term" value="C:mitochondrion"/>
    <property type="evidence" value="ECO:0007669"/>
    <property type="project" value="TreeGrafter"/>
</dbReference>
<feature type="binding site" evidence="5">
    <location>
        <position position="60"/>
    </location>
    <ligand>
        <name>FAD</name>
        <dbReference type="ChEBI" id="CHEBI:57692"/>
    </ligand>
</feature>
<keyword evidence="6" id="KW-0812">Transmembrane</keyword>
<dbReference type="AlphaFoldDB" id="A0A6V7HFJ2"/>
<feature type="non-terminal residue" evidence="8">
    <location>
        <position position="1"/>
    </location>
</feature>
<dbReference type="Gene3D" id="2.40.30.10">
    <property type="entry name" value="Translation factors"/>
    <property type="match status" value="1"/>
</dbReference>
<feature type="binding site" evidence="5">
    <location>
        <position position="110"/>
    </location>
    <ligand>
        <name>FAD</name>
        <dbReference type="ChEBI" id="CHEBI:57692"/>
    </ligand>
</feature>
<evidence type="ECO:0000256" key="6">
    <source>
        <dbReference type="SAM" id="Phobius"/>
    </source>
</evidence>
<evidence type="ECO:0000256" key="4">
    <source>
        <dbReference type="ARBA" id="ARBA00023002"/>
    </source>
</evidence>
<sequence length="187" mass="20503">PTIQSNSIQFIETTNHQCKISLAYLLGRGISRSYTPVPPCLHPDDMPKNYTTTCLCLMVKKYPNGTLSPSITSLQIGEILLLSGVAGAFVLENFDCYPVIHMLAAGTGLTVMLGIIQRALVRRTVSVFSPHFLKFKVTHILSQPKDTWTGRRGMVSVELLEELVGRSNPDACVFTCGPSLFMQAAKT</sequence>
<organism evidence="8 9">
    <name type="scientific">Heterotrigona itama</name>
    <dbReference type="NCBI Taxonomy" id="395501"/>
    <lineage>
        <taxon>Eukaryota</taxon>
        <taxon>Metazoa</taxon>
        <taxon>Ecdysozoa</taxon>
        <taxon>Arthropoda</taxon>
        <taxon>Hexapoda</taxon>
        <taxon>Insecta</taxon>
        <taxon>Pterygota</taxon>
        <taxon>Neoptera</taxon>
        <taxon>Endopterygota</taxon>
        <taxon>Hymenoptera</taxon>
        <taxon>Apocrita</taxon>
        <taxon>Aculeata</taxon>
        <taxon>Apoidea</taxon>
        <taxon>Anthophila</taxon>
        <taxon>Apidae</taxon>
        <taxon>Heterotrigona</taxon>
    </lineage>
</organism>
<proteinExistence type="predicted"/>
<dbReference type="SUPFAM" id="SSF52343">
    <property type="entry name" value="Ferredoxin reductase-like, C-terminal NADP-linked domain"/>
    <property type="match status" value="1"/>
</dbReference>
<dbReference type="InterPro" id="IPR001834">
    <property type="entry name" value="CBR-like"/>
</dbReference>
<dbReference type="InterPro" id="IPR039261">
    <property type="entry name" value="FNR_nucleotide-bd"/>
</dbReference>
<dbReference type="CDD" id="cd06183">
    <property type="entry name" value="cyt_b5_reduct_like"/>
    <property type="match status" value="1"/>
</dbReference>
<keyword evidence="4" id="KW-0560">Oxidoreductase</keyword>
<feature type="binding site" evidence="5">
    <location>
        <position position="34"/>
    </location>
    <ligand>
        <name>FAD</name>
        <dbReference type="ChEBI" id="CHEBI:57692"/>
    </ligand>
</feature>
<evidence type="ECO:0000256" key="3">
    <source>
        <dbReference type="ARBA" id="ARBA00022827"/>
    </source>
</evidence>
<reference evidence="8" key="1">
    <citation type="submission" date="2020-07" db="EMBL/GenBank/DDBJ databases">
        <authorList>
            <person name="Nazaruddin N."/>
        </authorList>
    </citation>
    <scope>NUCLEOTIDE SEQUENCE</scope>
</reference>
<dbReference type="PANTHER" id="PTHR19370:SF185">
    <property type="entry name" value="NADH-CYTOCHROME B5 REDUCTASE"/>
    <property type="match status" value="1"/>
</dbReference>
<dbReference type="InterPro" id="IPR017938">
    <property type="entry name" value="Riboflavin_synthase-like_b-brl"/>
</dbReference>
<comment type="caution">
    <text evidence="8">The sequence shown here is derived from an EMBL/GenBank/DDBJ whole genome shotgun (WGS) entry which is preliminary data.</text>
</comment>
<dbReference type="Gene3D" id="3.40.50.80">
    <property type="entry name" value="Nucleotide-binding domain of ferredoxin-NADP reductase (FNR) module"/>
    <property type="match status" value="1"/>
</dbReference>
<feature type="binding site" evidence="5">
    <location>
        <position position="68"/>
    </location>
    <ligand>
        <name>FAD</name>
        <dbReference type="ChEBI" id="CHEBI:57692"/>
    </ligand>
</feature>
<feature type="domain" description="Oxidoreductase FAD/NAD(P)-binding" evidence="7">
    <location>
        <begin position="134"/>
        <end position="186"/>
    </location>
</feature>
<evidence type="ECO:0000256" key="2">
    <source>
        <dbReference type="ARBA" id="ARBA00022630"/>
    </source>
</evidence>
<feature type="transmembrane region" description="Helical" evidence="6">
    <location>
        <begin position="71"/>
        <end position="91"/>
    </location>
</feature>
<keyword evidence="9" id="KW-1185">Reference proteome</keyword>
<dbReference type="Pfam" id="PF00175">
    <property type="entry name" value="NAD_binding_1"/>
    <property type="match status" value="1"/>
</dbReference>
<protein>
    <recommendedName>
        <fullName evidence="7">Oxidoreductase FAD/NAD(P)-binding domain-containing protein</fullName>
    </recommendedName>
</protein>